<dbReference type="EMBL" id="JAQIZZ010000005">
    <property type="protein sequence ID" value="KAJ5541458.1"/>
    <property type="molecule type" value="Genomic_DNA"/>
</dbReference>
<sequence length="74" mass="8042">MSSFVVTFKPDAPDSEVQKVKDEITSGGGQIDHEYSLIKGFSFTRPEVATLDVKSLSSSPHVDNIEADKVVTTQ</sequence>
<gene>
    <name evidence="2" type="ORF">N7494_006534</name>
</gene>
<comment type="similarity">
    <text evidence="1">Belongs to the protease inhibitor I9 family.</text>
</comment>
<name>A0AAD6GG56_9EURO</name>
<dbReference type="PANTHER" id="PTHR28288">
    <property type="entry name" value="PROTEASE B INHIBITOR 2"/>
    <property type="match status" value="1"/>
</dbReference>
<dbReference type="GO" id="GO:0042144">
    <property type="term" value="P:vacuole fusion, non-autophagic"/>
    <property type="evidence" value="ECO:0007669"/>
    <property type="project" value="TreeGrafter"/>
</dbReference>
<dbReference type="FunFam" id="3.30.70.80:FF:000005">
    <property type="entry name" value="Proteinase inhibitor I2B"/>
    <property type="match status" value="1"/>
</dbReference>
<dbReference type="Gene3D" id="3.30.70.80">
    <property type="entry name" value="Peptidase S8 propeptide/proteinase inhibitor I9"/>
    <property type="match status" value="1"/>
</dbReference>
<dbReference type="Proteomes" id="UP001220324">
    <property type="component" value="Unassembled WGS sequence"/>
</dbReference>
<evidence type="ECO:0000256" key="1">
    <source>
        <dbReference type="ARBA" id="ARBA00038069"/>
    </source>
</evidence>
<dbReference type="GO" id="GO:0004866">
    <property type="term" value="F:endopeptidase inhibitor activity"/>
    <property type="evidence" value="ECO:0007669"/>
    <property type="project" value="UniProtKB-ARBA"/>
</dbReference>
<dbReference type="AlphaFoldDB" id="A0AAD6GG56"/>
<proteinExistence type="inferred from homology"/>
<evidence type="ECO:0000313" key="2">
    <source>
        <dbReference type="EMBL" id="KAJ5541458.1"/>
    </source>
</evidence>
<protein>
    <recommendedName>
        <fullName evidence="4">Inhibitor I9 domain-containing protein</fullName>
    </recommendedName>
</protein>
<evidence type="ECO:0000313" key="3">
    <source>
        <dbReference type="Proteomes" id="UP001220324"/>
    </source>
</evidence>
<evidence type="ECO:0008006" key="4">
    <source>
        <dbReference type="Google" id="ProtNLM"/>
    </source>
</evidence>
<dbReference type="InterPro" id="IPR037045">
    <property type="entry name" value="S8pro/Inhibitor_I9_sf"/>
</dbReference>
<dbReference type="SUPFAM" id="SSF54897">
    <property type="entry name" value="Protease propeptides/inhibitors"/>
    <property type="match status" value="1"/>
</dbReference>
<comment type="caution">
    <text evidence="2">The sequence shown here is derived from an EMBL/GenBank/DDBJ whole genome shotgun (WGS) entry which is preliminary data.</text>
</comment>
<dbReference type="PANTHER" id="PTHR28288:SF2">
    <property type="entry name" value="PROTEASE B INHIBITOR 2"/>
    <property type="match status" value="1"/>
</dbReference>
<accession>A0AAD6GG56</accession>
<organism evidence="2 3">
    <name type="scientific">Penicillium frequentans</name>
    <dbReference type="NCBI Taxonomy" id="3151616"/>
    <lineage>
        <taxon>Eukaryota</taxon>
        <taxon>Fungi</taxon>
        <taxon>Dikarya</taxon>
        <taxon>Ascomycota</taxon>
        <taxon>Pezizomycotina</taxon>
        <taxon>Eurotiomycetes</taxon>
        <taxon>Eurotiomycetidae</taxon>
        <taxon>Eurotiales</taxon>
        <taxon>Aspergillaceae</taxon>
        <taxon>Penicillium</taxon>
    </lineage>
</organism>
<reference evidence="2 3" key="1">
    <citation type="journal article" date="2023" name="IMA Fungus">
        <title>Comparative genomic study of the Penicillium genus elucidates a diverse pangenome and 15 lateral gene transfer events.</title>
        <authorList>
            <person name="Petersen C."/>
            <person name="Sorensen T."/>
            <person name="Nielsen M.R."/>
            <person name="Sondergaard T.E."/>
            <person name="Sorensen J.L."/>
            <person name="Fitzpatrick D.A."/>
            <person name="Frisvad J.C."/>
            <person name="Nielsen K.L."/>
        </authorList>
    </citation>
    <scope>NUCLEOTIDE SEQUENCE [LARGE SCALE GENOMIC DNA]</scope>
    <source>
        <strain evidence="2 3">IBT 35679</strain>
    </source>
</reference>
<dbReference type="InterPro" id="IPR052471">
    <property type="entry name" value="PBI_I9"/>
</dbReference>
<keyword evidence="3" id="KW-1185">Reference proteome</keyword>